<reference evidence="3" key="1">
    <citation type="submission" date="2019-12" db="EMBL/GenBank/DDBJ databases">
        <title>Genome sequencing and annotation of Brassica cretica.</title>
        <authorList>
            <person name="Studholme D.J."/>
            <person name="Sarris P.F."/>
        </authorList>
    </citation>
    <scope>NUCLEOTIDE SEQUENCE</scope>
    <source>
        <strain evidence="3">PFS-001/15</strain>
        <strain evidence="2">PFS-102/07</strain>
        <tissue evidence="3">Leaf</tissue>
    </source>
</reference>
<feature type="region of interest" description="Disordered" evidence="1">
    <location>
        <begin position="1"/>
        <end position="23"/>
    </location>
</feature>
<organism evidence="3 4">
    <name type="scientific">Brassica cretica</name>
    <name type="common">Mustard</name>
    <dbReference type="NCBI Taxonomy" id="69181"/>
    <lineage>
        <taxon>Eukaryota</taxon>
        <taxon>Viridiplantae</taxon>
        <taxon>Streptophyta</taxon>
        <taxon>Embryophyta</taxon>
        <taxon>Tracheophyta</taxon>
        <taxon>Spermatophyta</taxon>
        <taxon>Magnoliopsida</taxon>
        <taxon>eudicotyledons</taxon>
        <taxon>Gunneridae</taxon>
        <taxon>Pentapetalae</taxon>
        <taxon>rosids</taxon>
        <taxon>malvids</taxon>
        <taxon>Brassicales</taxon>
        <taxon>Brassicaceae</taxon>
        <taxon>Brassiceae</taxon>
        <taxon>Brassica</taxon>
    </lineage>
</organism>
<comment type="caution">
    <text evidence="3">The sequence shown here is derived from an EMBL/GenBank/DDBJ whole genome shotgun (WGS) entry which is preliminary data.</text>
</comment>
<dbReference type="EMBL" id="QGKY02000164">
    <property type="protein sequence ID" value="KAF2593334.1"/>
    <property type="molecule type" value="Genomic_DNA"/>
</dbReference>
<proteinExistence type="predicted"/>
<evidence type="ECO:0000256" key="1">
    <source>
        <dbReference type="SAM" id="MobiDB-lite"/>
    </source>
</evidence>
<feature type="compositionally biased region" description="Polar residues" evidence="1">
    <location>
        <begin position="1"/>
        <end position="22"/>
    </location>
</feature>
<dbReference type="AlphaFoldDB" id="A0A8S9LQA8"/>
<name>A0A8S9LQA8_BRACR</name>
<gene>
    <name evidence="3" type="ORF">F2Q68_00046051</name>
    <name evidence="2" type="ORF">F2Q70_00045065</name>
</gene>
<evidence type="ECO:0000313" key="3">
    <source>
        <dbReference type="EMBL" id="KAF2608722.1"/>
    </source>
</evidence>
<evidence type="ECO:0000313" key="2">
    <source>
        <dbReference type="EMBL" id="KAF2593334.1"/>
    </source>
</evidence>
<dbReference type="Proteomes" id="UP000712281">
    <property type="component" value="Unassembled WGS sequence"/>
</dbReference>
<accession>A0A8S9LQA8</accession>
<dbReference type="EMBL" id="QGKW02000276">
    <property type="protein sequence ID" value="KAF2608722.1"/>
    <property type="molecule type" value="Genomic_DNA"/>
</dbReference>
<protein>
    <submittedName>
        <fullName evidence="3">Uncharacterized protein</fullName>
    </submittedName>
</protein>
<evidence type="ECO:0000313" key="4">
    <source>
        <dbReference type="Proteomes" id="UP000712281"/>
    </source>
</evidence>
<sequence>MDGVQSIVTTFSQSPGQSNASGLSDAFYDRPVWAVPPLRGRSMALVRFSLDRPTMCS</sequence>